<reference evidence="2 3" key="1">
    <citation type="submission" date="2019-03" db="EMBL/GenBank/DDBJ databases">
        <authorList>
            <person name="Gaulin E."/>
            <person name="Dumas B."/>
        </authorList>
    </citation>
    <scope>NUCLEOTIDE SEQUENCE [LARGE SCALE GENOMIC DNA]</scope>
    <source>
        <strain evidence="2">CBS 568.67</strain>
    </source>
</reference>
<dbReference type="OrthoDB" id="76210at2759"/>
<dbReference type="Proteomes" id="UP000332933">
    <property type="component" value="Unassembled WGS sequence"/>
</dbReference>
<dbReference type="AlphaFoldDB" id="A0A485LCX4"/>
<evidence type="ECO:0000313" key="3">
    <source>
        <dbReference type="Proteomes" id="UP000332933"/>
    </source>
</evidence>
<reference evidence="1" key="2">
    <citation type="submission" date="2019-06" db="EMBL/GenBank/DDBJ databases">
        <title>Genomics analysis of Aphanomyces spp. identifies a new class of oomycete effector associated with host adaptation.</title>
        <authorList>
            <person name="Gaulin E."/>
        </authorList>
    </citation>
    <scope>NUCLEOTIDE SEQUENCE</scope>
    <source>
        <strain evidence="1">CBS 578.67</strain>
    </source>
</reference>
<organism evidence="2 3">
    <name type="scientific">Aphanomyces stellatus</name>
    <dbReference type="NCBI Taxonomy" id="120398"/>
    <lineage>
        <taxon>Eukaryota</taxon>
        <taxon>Sar</taxon>
        <taxon>Stramenopiles</taxon>
        <taxon>Oomycota</taxon>
        <taxon>Saprolegniomycetes</taxon>
        <taxon>Saprolegniales</taxon>
        <taxon>Verrucalvaceae</taxon>
        <taxon>Aphanomyces</taxon>
    </lineage>
</organism>
<keyword evidence="3" id="KW-1185">Reference proteome</keyword>
<evidence type="ECO:0000313" key="2">
    <source>
        <dbReference type="EMBL" id="VFT95971.1"/>
    </source>
</evidence>
<accession>A0A485LCX4</accession>
<sequence length="108" mass="12087">MVMPVVYEVLNRCADAAAAAALLKYMQEGHHEDMLNTGCFTKSEFEQCAPTIFRSRYVAATQADLDRYLAEHAAAMRDDFQVQFPTGEVVCERMTWTSIGSFGDTAHQ</sequence>
<proteinExistence type="predicted"/>
<protein>
    <submittedName>
        <fullName evidence="2">Aste57867_19251 protein</fullName>
    </submittedName>
</protein>
<dbReference type="Pfam" id="PF14114">
    <property type="entry name" value="DUF4286"/>
    <property type="match status" value="1"/>
</dbReference>
<dbReference type="InterPro" id="IPR025563">
    <property type="entry name" value="DUF4286"/>
</dbReference>
<dbReference type="EMBL" id="VJMH01006481">
    <property type="protein sequence ID" value="KAF0689272.1"/>
    <property type="molecule type" value="Genomic_DNA"/>
</dbReference>
<gene>
    <name evidence="2" type="primary">Aste57867_19251</name>
    <name evidence="1" type="ORF">As57867_019187</name>
    <name evidence="2" type="ORF">ASTE57867_19251</name>
</gene>
<name>A0A485LCX4_9STRA</name>
<dbReference type="EMBL" id="CAADRA010006502">
    <property type="protein sequence ID" value="VFT95971.1"/>
    <property type="molecule type" value="Genomic_DNA"/>
</dbReference>
<evidence type="ECO:0000313" key="1">
    <source>
        <dbReference type="EMBL" id="KAF0689272.1"/>
    </source>
</evidence>